<dbReference type="Proteomes" id="UP001269375">
    <property type="component" value="Unassembled WGS sequence"/>
</dbReference>
<dbReference type="Gene3D" id="3.40.50.10420">
    <property type="entry name" value="NagB/RpiA/CoA transferase-like"/>
    <property type="match status" value="1"/>
</dbReference>
<dbReference type="InterPro" id="IPR037171">
    <property type="entry name" value="NagB/RpiA_transferase-like"/>
</dbReference>
<accession>A0ABU1GQY5</accession>
<gene>
    <name evidence="2" type="ORF">QC825_00010</name>
</gene>
<feature type="domain" description="LUD" evidence="1">
    <location>
        <begin position="42"/>
        <end position="213"/>
    </location>
</feature>
<dbReference type="InterPro" id="IPR003741">
    <property type="entry name" value="LUD_dom"/>
</dbReference>
<protein>
    <submittedName>
        <fullName evidence="2">Lactate utilization protein C</fullName>
    </submittedName>
</protein>
<proteinExistence type="predicted"/>
<dbReference type="RefSeq" id="WP_251593535.1">
    <property type="nucleotide sequence ID" value="NZ_JAMLJI010000002.1"/>
</dbReference>
<dbReference type="PANTHER" id="PTHR43682:SF1">
    <property type="entry name" value="LACTATE UTILIZATION PROTEIN C"/>
    <property type="match status" value="1"/>
</dbReference>
<evidence type="ECO:0000259" key="1">
    <source>
        <dbReference type="Pfam" id="PF02589"/>
    </source>
</evidence>
<dbReference type="Pfam" id="PF02589">
    <property type="entry name" value="LUD_dom"/>
    <property type="match status" value="1"/>
</dbReference>
<evidence type="ECO:0000313" key="2">
    <source>
        <dbReference type="EMBL" id="MDR5894449.1"/>
    </source>
</evidence>
<name>A0ABU1GQY5_9GAMM</name>
<evidence type="ECO:0000313" key="3">
    <source>
        <dbReference type="Proteomes" id="UP001269375"/>
    </source>
</evidence>
<reference evidence="2 3" key="1">
    <citation type="submission" date="2023-04" db="EMBL/GenBank/DDBJ databases">
        <title>A long-awaited taxogenomic arrangement of the family Halomonadaceae.</title>
        <authorList>
            <person name="De La Haba R."/>
            <person name="Chuvochina M."/>
            <person name="Wittouck S."/>
            <person name="Arahal D.R."/>
            <person name="Sanchez-Porro C."/>
            <person name="Hugenholtz P."/>
            <person name="Ventosa A."/>
        </authorList>
    </citation>
    <scope>NUCLEOTIDE SEQUENCE [LARGE SCALE GENOMIC DNA]</scope>
    <source>
        <strain evidence="2 3">DSM 22428</strain>
    </source>
</reference>
<comment type="caution">
    <text evidence="2">The sequence shown here is derived from an EMBL/GenBank/DDBJ whole genome shotgun (WGS) entry which is preliminary data.</text>
</comment>
<dbReference type="InterPro" id="IPR024185">
    <property type="entry name" value="FTHF_cligase-like_sf"/>
</dbReference>
<sequence length="217" mass="23922">MSARDRILSRLRERAAPAPTQFTELDYSVMHRPLDAAVRKTRFIESLRAARAEVIETTEATWTDALAKVLDSREITALGLGEIHPWAQAARRDLQDGRRRLVSFASVKGREAFERLEAGLTSSCGAIAETGSVCLWPDADEPRSLSLIPPVHIVVVDERHIYSSFFELQSAQSWHKGLPSNALLISGPSKTADIEQTLVFGAHGPKALVVLLITRSD</sequence>
<dbReference type="PANTHER" id="PTHR43682">
    <property type="entry name" value="LACTATE UTILIZATION PROTEIN C"/>
    <property type="match status" value="1"/>
</dbReference>
<keyword evidence="3" id="KW-1185">Reference proteome</keyword>
<dbReference type="SUPFAM" id="SSF100950">
    <property type="entry name" value="NagB/RpiA/CoA transferase-like"/>
    <property type="match status" value="1"/>
</dbReference>
<organism evidence="2 3">
    <name type="scientific">Larsenimonas suaedae</name>
    <dbReference type="NCBI Taxonomy" id="1851019"/>
    <lineage>
        <taxon>Bacteria</taxon>
        <taxon>Pseudomonadati</taxon>
        <taxon>Pseudomonadota</taxon>
        <taxon>Gammaproteobacteria</taxon>
        <taxon>Oceanospirillales</taxon>
        <taxon>Halomonadaceae</taxon>
        <taxon>Larsenimonas</taxon>
    </lineage>
</organism>
<dbReference type="EMBL" id="JARWAO010000001">
    <property type="protein sequence ID" value="MDR5894449.1"/>
    <property type="molecule type" value="Genomic_DNA"/>
</dbReference>